<comment type="similarity">
    <text evidence="1">Belongs to the SMEK family.</text>
</comment>
<name>A0A8C5XN06_MICMU</name>
<feature type="compositionally biased region" description="Acidic residues" evidence="2">
    <location>
        <begin position="754"/>
        <end position="765"/>
    </location>
</feature>
<evidence type="ECO:0000256" key="2">
    <source>
        <dbReference type="SAM" id="MobiDB-lite"/>
    </source>
</evidence>
<dbReference type="Ensembl" id="ENSMICT00000051838.2">
    <property type="protein sequence ID" value="ENSMICP00000037982.2"/>
    <property type="gene ID" value="ENSMICG00000009332.3"/>
</dbReference>
<feature type="compositionally biased region" description="Polar residues" evidence="2">
    <location>
        <begin position="726"/>
        <end position="745"/>
    </location>
</feature>
<dbReference type="Pfam" id="PF22972">
    <property type="entry name" value="EVH1_PP4R3"/>
    <property type="match status" value="1"/>
</dbReference>
<evidence type="ECO:0000259" key="4">
    <source>
        <dbReference type="Pfam" id="PF22972"/>
    </source>
</evidence>
<dbReference type="GeneTree" id="ENSGT00390000018199"/>
<dbReference type="EMBL" id="ABDC03005029">
    <property type="status" value="NOT_ANNOTATED_CDS"/>
    <property type="molecule type" value="Genomic_DNA"/>
</dbReference>
<dbReference type="PANTHER" id="PTHR23318:SF18">
    <property type="entry name" value="SERINE_THREONINE-PROTEIN PHOSPHATASE 4 REGULATORY SUBUNIT 3B"/>
    <property type="match status" value="1"/>
</dbReference>
<dbReference type="InterPro" id="IPR051137">
    <property type="entry name" value="PP4R3-like"/>
</dbReference>
<feature type="region of interest" description="Disordered" evidence="2">
    <location>
        <begin position="637"/>
        <end position="776"/>
    </location>
</feature>
<dbReference type="SUPFAM" id="SSF50729">
    <property type="entry name" value="PH domain-like"/>
    <property type="match status" value="1"/>
</dbReference>
<dbReference type="GO" id="GO:0030289">
    <property type="term" value="C:protein phosphatase 4 complex"/>
    <property type="evidence" value="ECO:0007669"/>
    <property type="project" value="TreeGrafter"/>
</dbReference>
<dbReference type="AlphaFoldDB" id="A0A8C5XN06"/>
<keyword evidence="6" id="KW-1185">Reference proteome</keyword>
<dbReference type="PANTHER" id="PTHR23318">
    <property type="entry name" value="ATP SYNTHASE GAMMA-RELATED"/>
    <property type="match status" value="1"/>
</dbReference>
<evidence type="ECO:0000259" key="3">
    <source>
        <dbReference type="Pfam" id="PF04802"/>
    </source>
</evidence>
<dbReference type="FunFam" id="2.30.29.30:FF:000051">
    <property type="entry name" value="Serine/threonine-protein phosphatase 4 regulatory subunit 3B"/>
    <property type="match status" value="1"/>
</dbReference>
<feature type="compositionally biased region" description="Acidic residues" evidence="2">
    <location>
        <begin position="637"/>
        <end position="648"/>
    </location>
</feature>
<feature type="domain" description="Serine/threonine-protein phosphatase 4 regulatory subunit 3-like central" evidence="3">
    <location>
        <begin position="142"/>
        <end position="489"/>
    </location>
</feature>
<accession>A0A8C5XN06</accession>
<gene>
    <name evidence="5" type="primary">PPP4R3B</name>
</gene>
<evidence type="ECO:0000313" key="6">
    <source>
        <dbReference type="Proteomes" id="UP000694394"/>
    </source>
</evidence>
<dbReference type="InterPro" id="IPR016024">
    <property type="entry name" value="ARM-type_fold"/>
</dbReference>
<dbReference type="GO" id="GO:0005654">
    <property type="term" value="C:nucleoplasm"/>
    <property type="evidence" value="ECO:0007669"/>
    <property type="project" value="TreeGrafter"/>
</dbReference>
<dbReference type="SUPFAM" id="SSF48371">
    <property type="entry name" value="ARM repeat"/>
    <property type="match status" value="1"/>
</dbReference>
<reference evidence="5" key="2">
    <citation type="submission" date="2025-08" db="UniProtKB">
        <authorList>
            <consortium name="Ensembl"/>
        </authorList>
    </citation>
    <scope>IDENTIFICATION</scope>
</reference>
<dbReference type="GO" id="GO:0006974">
    <property type="term" value="P:DNA damage response"/>
    <property type="evidence" value="ECO:0007669"/>
    <property type="project" value="TreeGrafter"/>
</dbReference>
<proteinExistence type="inferred from homology"/>
<reference evidence="5" key="3">
    <citation type="submission" date="2025-09" db="UniProtKB">
        <authorList>
            <consortium name="Ensembl"/>
        </authorList>
    </citation>
    <scope>IDENTIFICATION</scope>
</reference>
<organism evidence="5 6">
    <name type="scientific">Microcebus murinus</name>
    <name type="common">Gray mouse lemur</name>
    <name type="synonym">Lemur murinus</name>
    <dbReference type="NCBI Taxonomy" id="30608"/>
    <lineage>
        <taxon>Eukaryota</taxon>
        <taxon>Metazoa</taxon>
        <taxon>Chordata</taxon>
        <taxon>Craniata</taxon>
        <taxon>Vertebrata</taxon>
        <taxon>Euteleostomi</taxon>
        <taxon>Mammalia</taxon>
        <taxon>Eutheria</taxon>
        <taxon>Euarchontoglires</taxon>
        <taxon>Primates</taxon>
        <taxon>Strepsirrhini</taxon>
        <taxon>Lemuriformes</taxon>
        <taxon>Cheirogaleidae</taxon>
        <taxon>Microcebus</taxon>
    </lineage>
</organism>
<dbReference type="InterPro" id="IPR011993">
    <property type="entry name" value="PH-like_dom_sf"/>
</dbReference>
<dbReference type="EMBL" id="ABDC03005030">
    <property type="status" value="NOT_ANNOTATED_CDS"/>
    <property type="molecule type" value="Genomic_DNA"/>
</dbReference>
<dbReference type="Pfam" id="PF04802">
    <property type="entry name" value="PP4R3"/>
    <property type="match status" value="2"/>
</dbReference>
<feature type="compositionally biased region" description="Basic and acidic residues" evidence="2">
    <location>
        <begin position="657"/>
        <end position="688"/>
    </location>
</feature>
<dbReference type="InterPro" id="IPR006887">
    <property type="entry name" value="P4R3-like_central_dom"/>
</dbReference>
<dbReference type="Gene3D" id="2.30.29.30">
    <property type="entry name" value="Pleckstrin-homology domain (PH domain)/Phosphotyrosine-binding domain (PTB)"/>
    <property type="match status" value="1"/>
</dbReference>
<dbReference type="EMBL" id="ABDC03005031">
    <property type="status" value="NOT_ANNOTATED_CDS"/>
    <property type="molecule type" value="Genomic_DNA"/>
</dbReference>
<protein>
    <submittedName>
        <fullName evidence="5">Protein phosphatase 4 regulatory subunit 3B</fullName>
    </submittedName>
</protein>
<feature type="domain" description="Serine/threonine-protein phosphatase 4 regulatory subunit 3-like central" evidence="3">
    <location>
        <begin position="506"/>
        <end position="605"/>
    </location>
</feature>
<feature type="compositionally biased region" description="Polar residues" evidence="2">
    <location>
        <begin position="700"/>
        <end position="718"/>
    </location>
</feature>
<feature type="domain" description="PP4R3 EVH1-like" evidence="4">
    <location>
        <begin position="5"/>
        <end position="95"/>
    </location>
</feature>
<evidence type="ECO:0000313" key="5">
    <source>
        <dbReference type="Ensembl" id="ENSMICP00000037982.2"/>
    </source>
</evidence>
<dbReference type="InterPro" id="IPR055236">
    <property type="entry name" value="EVH1_PP4R3"/>
</dbReference>
<reference evidence="5" key="1">
    <citation type="submission" date="2016-12" db="EMBL/GenBank/DDBJ databases">
        <title>Mouse lemur reference genome and diversity panel.</title>
        <authorList>
            <person name="Harris R."/>
            <person name="Larsen P."/>
            <person name="Liu Y."/>
            <person name="Hughes D.S."/>
            <person name="Murali S."/>
            <person name="Raveendran M."/>
            <person name="Korchina V."/>
            <person name="Wang M."/>
            <person name="Jhangiani S."/>
            <person name="Bandaranaike D."/>
            <person name="Bellair M."/>
            <person name="Blankenburg K."/>
            <person name="Chao H."/>
            <person name="Dahdouli M."/>
            <person name="Dinh H."/>
            <person name="Doddapaneni H."/>
            <person name="English A."/>
            <person name="Firestine M."/>
            <person name="Gnanaolivu R."/>
            <person name="Gross S."/>
            <person name="Hernandez B."/>
            <person name="Javaid M."/>
            <person name="Jayaseelan J."/>
            <person name="Jones J."/>
            <person name="Khan Z."/>
            <person name="Kovar C."/>
            <person name="Kurapati P."/>
            <person name="Le B."/>
            <person name="Lee S."/>
            <person name="Li M."/>
            <person name="Mathew T."/>
            <person name="Narasimhan A."/>
            <person name="Ngo D."/>
            <person name="Nguyen L."/>
            <person name="Okwuonu G."/>
            <person name="Ongeri F."/>
            <person name="Osuji N."/>
            <person name="Pu L.-L."/>
            <person name="Puazo M."/>
            <person name="Quiroz J."/>
            <person name="Raj R."/>
            <person name="Rajbhandari K."/>
            <person name="Reid J.G."/>
            <person name="Santibanez J."/>
            <person name="Sexton D."/>
            <person name="Skinner E."/>
            <person name="Vee V."/>
            <person name="Weissenberger G."/>
            <person name="Wu Y."/>
            <person name="Xin Y."/>
            <person name="Han Y."/>
            <person name="Campbell C."/>
            <person name="Brown A."/>
            <person name="Sullivan B."/>
            <person name="Shelton J."/>
            <person name="Brown S."/>
            <person name="Dudchenko O."/>
            <person name="Machol I."/>
            <person name="Durand N."/>
            <person name="Shamim M."/>
            <person name="Lieberman A."/>
            <person name="Muzny D.M."/>
            <person name="Richards S."/>
            <person name="Yoder A."/>
            <person name="Worley K.C."/>
            <person name="Rogers J."/>
            <person name="Gibbs R.A."/>
        </authorList>
    </citation>
    <scope>NUCLEOTIDE SEQUENCE [LARGE SCALE GENOMIC DNA]</scope>
</reference>
<sequence length="776" mass="88723">MSDTRRRVKVYTLNEDRQWDDRGTGHVSSTYVEELKGMSLLVRAESDGSLLLESKINPNTAYQKQQDTLIVWSEAENYDLALSFQEKAGCDEIWEKFVQGKDPSVEVTQDLIDESEEERFEEMPETSHLIDLPTCELNKLEEIADLITSVLSSPIRREKLALALENEGYIKKLLQLFRACENLENTEGLHHLYEIIRGILFLNKATLFEVMFSDECIMDVVGCLEYDPALAQPKRHREFLTKTAKFKEVIPITDSELRQKIHQTYRVQYIQDIILPTPSVFEENFLSTLTSFIFFNKVEIVSMLQEDEKFLSEVFAQLTDEATDDDKRRELVNFFKEFCAFSQTLQPQNRDAFFKTLAKLGILPALEIVMGMDDLQVRSAATDIFSYLVEFSPSMVREFVMQEAQQSDDDILLINVVIEQMICDTDPELGGAVQLMGLLRTLIDPENMLATTNKTEKSEFLNFFYDHCMHVLTAPLLTNTSEDKCEKGRVSYLSAYDFYNIVGSNKNNTICPGALRFMRRIIGLKDEFYNRYITKGNLFEPVINALLDNGTRYNLLNSAVIELFEFIRVEDIKSLTAHIVENFYKALESIEYVQTFKGLKTKYEQEKDRQNQKLNSVPSILRSNRFRRDAKALEEEEEMWFNDDEEEEGKAVVAPVEKSKPEDDFPDSYEKFMETKKAKESEDKENLPKRTSPGGFKFTFSHSASAANGTNSTNSKSVVAQPPPASSNGSSSKTTNLAASVTATKGSLVGLVDYPDDEEEDEEEETSPRKRPRLGS</sequence>
<dbReference type="Proteomes" id="UP000694394">
    <property type="component" value="Chromosome 4"/>
</dbReference>
<dbReference type="GO" id="GO:0072542">
    <property type="term" value="F:protein phosphatase activator activity"/>
    <property type="evidence" value="ECO:0007669"/>
    <property type="project" value="TreeGrafter"/>
</dbReference>
<evidence type="ECO:0000256" key="1">
    <source>
        <dbReference type="ARBA" id="ARBA00008809"/>
    </source>
</evidence>